<evidence type="ECO:0000313" key="12">
    <source>
        <dbReference type="EMBL" id="NYE69140.1"/>
    </source>
</evidence>
<dbReference type="InterPro" id="IPR022813">
    <property type="entry name" value="SecD/SecF_arch_bac"/>
</dbReference>
<keyword evidence="3 9" id="KW-1003">Cell membrane</keyword>
<gene>
    <name evidence="9" type="primary">secF</name>
    <name evidence="12" type="ORF">BKA15_000469</name>
</gene>
<dbReference type="SUPFAM" id="SSF82866">
    <property type="entry name" value="Multidrug efflux transporter AcrB transmembrane domain"/>
    <property type="match status" value="1"/>
</dbReference>
<comment type="similarity">
    <text evidence="9">Belongs to the SecD/SecF family. SecF subfamily.</text>
</comment>
<keyword evidence="5 9" id="KW-0653">Protein transport</keyword>
<feature type="transmembrane region" description="Helical" evidence="9">
    <location>
        <begin position="198"/>
        <end position="219"/>
    </location>
</feature>
<feature type="transmembrane region" description="Helical" evidence="9">
    <location>
        <begin position="146"/>
        <end position="165"/>
    </location>
</feature>
<dbReference type="Pfam" id="PF02355">
    <property type="entry name" value="SecD_SecF_C"/>
    <property type="match status" value="1"/>
</dbReference>
<feature type="transmembrane region" description="Helical" evidence="9">
    <location>
        <begin position="257"/>
        <end position="276"/>
    </location>
</feature>
<keyword evidence="6 9" id="KW-1133">Transmembrane helix</keyword>
<comment type="subcellular location">
    <subcellularLocation>
        <location evidence="1 9">Cell membrane</location>
        <topology evidence="1 9">Multi-pass membrane protein</topology>
    </subcellularLocation>
</comment>
<comment type="subunit">
    <text evidence="9">Forms a complex with SecD. Part of the essential Sec protein translocation apparatus which comprises SecA, SecYEG and auxiliary proteins SecDF. Other proteins may also be involved.</text>
</comment>
<dbReference type="Proteomes" id="UP000569914">
    <property type="component" value="Unassembled WGS sequence"/>
</dbReference>
<accession>A0A7Y9I2P1</accession>
<evidence type="ECO:0000256" key="5">
    <source>
        <dbReference type="ARBA" id="ARBA00022927"/>
    </source>
</evidence>
<dbReference type="EMBL" id="JACCBU010000001">
    <property type="protein sequence ID" value="NYE69140.1"/>
    <property type="molecule type" value="Genomic_DNA"/>
</dbReference>
<dbReference type="PANTHER" id="PTHR30081">
    <property type="entry name" value="PROTEIN-EXPORT MEMBRANE PROTEIN SEC"/>
    <property type="match status" value="1"/>
</dbReference>
<keyword evidence="8 9" id="KW-0472">Membrane</keyword>
<evidence type="ECO:0000259" key="11">
    <source>
        <dbReference type="Pfam" id="PF02355"/>
    </source>
</evidence>
<dbReference type="NCBIfam" id="TIGR00966">
    <property type="entry name" value="transloc_SecF"/>
    <property type="match status" value="1"/>
</dbReference>
<dbReference type="HAMAP" id="MF_01464_B">
    <property type="entry name" value="SecF_B"/>
    <property type="match status" value="1"/>
</dbReference>
<dbReference type="RefSeq" id="WP_218871025.1">
    <property type="nucleotide sequence ID" value="NZ_JACCBU010000001.1"/>
</dbReference>
<dbReference type="GO" id="GO:0006605">
    <property type="term" value="P:protein targeting"/>
    <property type="evidence" value="ECO:0007669"/>
    <property type="project" value="UniProtKB-UniRule"/>
</dbReference>
<dbReference type="NCBIfam" id="TIGR00916">
    <property type="entry name" value="2A0604s01"/>
    <property type="match status" value="1"/>
</dbReference>
<feature type="transmembrane region" description="Helical" evidence="9">
    <location>
        <begin position="26"/>
        <end position="44"/>
    </location>
</feature>
<name>A0A7Y9I2P1_9ACTN</name>
<evidence type="ECO:0000256" key="4">
    <source>
        <dbReference type="ARBA" id="ARBA00022692"/>
    </source>
</evidence>
<proteinExistence type="inferred from homology"/>
<dbReference type="GO" id="GO:0065002">
    <property type="term" value="P:intracellular protein transmembrane transport"/>
    <property type="evidence" value="ECO:0007669"/>
    <property type="project" value="UniProtKB-UniRule"/>
</dbReference>
<sequence length="417" mass="44761">MSRLSQFGHKLYTGEVSYDFVGKRRIFYLISAVLLLVSLAAIPIRGLTLGIEFVGGADFQVGMQVNAQTVDQVREAVQDSGVPDLDDIEVTTLGDNTVRVQTRTLDAETEVPEVRRAIGEVAGVPGDDVTYSLIGASWGQQITQQAVIALFVFLGLVSLMIGVYFRNWKMSLTALAALIHDLILTVGIYALVGFTVTPATLIGMLTILGYSLYDTVVVFDKVRENVRDLKTSNTRTYSEAANLAVNQVLVRSINTTIIGVLPVAALLFAGAFILGVGPLKDLSLALFVGMVSGAYSSIFIATPLLTQLKEREPEMKKLAARVLARRSKQEKASAPVAAAATTAEPASKKPAEPASPDSVGDPKDDAEFENYPKAKSSMPISVGSAASPPPRVSRPLSEAAAKRPQPQNKPRSQRRKS</sequence>
<dbReference type="GO" id="GO:0015450">
    <property type="term" value="F:protein-transporting ATPase activity"/>
    <property type="evidence" value="ECO:0007669"/>
    <property type="project" value="InterPro"/>
</dbReference>
<feature type="compositionally biased region" description="Low complexity" evidence="10">
    <location>
        <begin position="332"/>
        <end position="345"/>
    </location>
</feature>
<dbReference type="GO" id="GO:0043952">
    <property type="term" value="P:protein transport by the Sec complex"/>
    <property type="evidence" value="ECO:0007669"/>
    <property type="project" value="UniProtKB-UniRule"/>
</dbReference>
<feature type="transmembrane region" description="Helical" evidence="9">
    <location>
        <begin position="282"/>
        <end position="306"/>
    </location>
</feature>
<dbReference type="InterPro" id="IPR022645">
    <property type="entry name" value="SecD/SecF_bac"/>
</dbReference>
<evidence type="ECO:0000256" key="10">
    <source>
        <dbReference type="SAM" id="MobiDB-lite"/>
    </source>
</evidence>
<keyword evidence="4 9" id="KW-0812">Transmembrane</keyword>
<dbReference type="PRINTS" id="PR01755">
    <property type="entry name" value="SECFTRNLCASE"/>
</dbReference>
<evidence type="ECO:0000256" key="9">
    <source>
        <dbReference type="HAMAP-Rule" id="MF_01464"/>
    </source>
</evidence>
<dbReference type="Gene3D" id="1.20.1640.10">
    <property type="entry name" value="Multidrug efflux transporter AcrB transmembrane domain"/>
    <property type="match status" value="1"/>
</dbReference>
<feature type="transmembrane region" description="Helical" evidence="9">
    <location>
        <begin position="172"/>
        <end position="192"/>
    </location>
</feature>
<organism evidence="12 13">
    <name type="scientific">Microlunatus parietis</name>
    <dbReference type="NCBI Taxonomy" id="682979"/>
    <lineage>
        <taxon>Bacteria</taxon>
        <taxon>Bacillati</taxon>
        <taxon>Actinomycetota</taxon>
        <taxon>Actinomycetes</taxon>
        <taxon>Propionibacteriales</taxon>
        <taxon>Propionibacteriaceae</taxon>
        <taxon>Microlunatus</taxon>
    </lineage>
</organism>
<dbReference type="PANTHER" id="PTHR30081:SF8">
    <property type="entry name" value="PROTEIN TRANSLOCASE SUBUNIT SECF"/>
    <property type="match status" value="1"/>
</dbReference>
<reference evidence="12 13" key="1">
    <citation type="submission" date="2020-07" db="EMBL/GenBank/DDBJ databases">
        <title>Sequencing the genomes of 1000 actinobacteria strains.</title>
        <authorList>
            <person name="Klenk H.-P."/>
        </authorList>
    </citation>
    <scope>NUCLEOTIDE SEQUENCE [LARGE SCALE GENOMIC DNA]</scope>
    <source>
        <strain evidence="12 13">DSM 22083</strain>
    </source>
</reference>
<keyword evidence="2 9" id="KW-0813">Transport</keyword>
<evidence type="ECO:0000256" key="3">
    <source>
        <dbReference type="ARBA" id="ARBA00022475"/>
    </source>
</evidence>
<protein>
    <recommendedName>
        <fullName evidence="9">Protein-export membrane protein SecF</fullName>
    </recommendedName>
</protein>
<keyword evidence="13" id="KW-1185">Reference proteome</keyword>
<dbReference type="AlphaFoldDB" id="A0A7Y9I2P1"/>
<evidence type="ECO:0000256" key="8">
    <source>
        <dbReference type="ARBA" id="ARBA00023136"/>
    </source>
</evidence>
<dbReference type="InterPro" id="IPR048634">
    <property type="entry name" value="SecD_SecF_C"/>
</dbReference>
<feature type="region of interest" description="Disordered" evidence="10">
    <location>
        <begin position="331"/>
        <end position="417"/>
    </location>
</feature>
<keyword evidence="7 9" id="KW-0811">Translocation</keyword>
<evidence type="ECO:0000256" key="1">
    <source>
        <dbReference type="ARBA" id="ARBA00004651"/>
    </source>
</evidence>
<evidence type="ECO:0000313" key="13">
    <source>
        <dbReference type="Proteomes" id="UP000569914"/>
    </source>
</evidence>
<comment type="function">
    <text evidence="9">Part of the Sec protein translocase complex. Interacts with the SecYEG preprotein conducting channel. SecDF uses the proton motive force (PMF) to complete protein translocation after the ATP-dependent function of SecA.</text>
</comment>
<dbReference type="InterPro" id="IPR055344">
    <property type="entry name" value="SecD_SecF_C_bact"/>
</dbReference>
<feature type="domain" description="Protein export membrane protein SecD/SecF C-terminal" evidence="11">
    <location>
        <begin position="130"/>
        <end position="310"/>
    </location>
</feature>
<evidence type="ECO:0000256" key="7">
    <source>
        <dbReference type="ARBA" id="ARBA00023010"/>
    </source>
</evidence>
<evidence type="ECO:0000256" key="6">
    <source>
        <dbReference type="ARBA" id="ARBA00022989"/>
    </source>
</evidence>
<dbReference type="GO" id="GO:0005886">
    <property type="term" value="C:plasma membrane"/>
    <property type="evidence" value="ECO:0007669"/>
    <property type="project" value="UniProtKB-SubCell"/>
</dbReference>
<comment type="caution">
    <text evidence="12">The sequence shown here is derived from an EMBL/GenBank/DDBJ whole genome shotgun (WGS) entry which is preliminary data.</text>
</comment>
<evidence type="ECO:0000256" key="2">
    <source>
        <dbReference type="ARBA" id="ARBA00022448"/>
    </source>
</evidence>
<dbReference type="InterPro" id="IPR005665">
    <property type="entry name" value="SecF_bac"/>
</dbReference>